<accession>A0ABU4HLD3</accession>
<evidence type="ECO:0000313" key="1">
    <source>
        <dbReference type="EMBL" id="MDW5593512.1"/>
    </source>
</evidence>
<sequence length="340" mass="37854">MRLGVAFQGPTANAYYRAIYPMAQLERRGHTVHWPHRTAYDKVLAGVPPWDLLHLQQFVDDDNIAVVRRLRRAGVAVVWDTDDDLLSIPKGTPGYRRLGGRRKLKRVFAQSVEIAREAHLLTTTNEHLADLYRDAGVTHVAVIENYLGVLPAARTRQRRQGVTVGIVAAHEHREDIAGLRIAEALRRVLDAVDDVTVLAIGVDLEIRHDRYTHRDAIPFTDLLSTLEAIDVGLAPLIDTPFNRARSNIKLKEYAAAGAAWLASPIGPYAGAREAHGGLLVDDGGWEQAILTLVNDPLKRRELASAGRTWAQRQTIREGVGPWEVAFRDAVVRARREAAMR</sequence>
<name>A0ABU4HLD3_9ACTN</name>
<reference evidence="2" key="1">
    <citation type="submission" date="2023-07" db="EMBL/GenBank/DDBJ databases">
        <title>Conexibacter stalactiti sp. nov., isolated from stalactites in a lava cave and emended description of the genus Conexibacter.</title>
        <authorList>
            <person name="Lee S.D."/>
        </authorList>
    </citation>
    <scope>NUCLEOTIDE SEQUENCE [LARGE SCALE GENOMIC DNA]</scope>
    <source>
        <strain evidence="2">KCTC 39840</strain>
    </source>
</reference>
<gene>
    <name evidence="1" type="ORF">R7226_04135</name>
</gene>
<evidence type="ECO:0008006" key="3">
    <source>
        <dbReference type="Google" id="ProtNLM"/>
    </source>
</evidence>
<organism evidence="1 2">
    <name type="scientific">Conexibacter stalactiti</name>
    <dbReference type="NCBI Taxonomy" id="1940611"/>
    <lineage>
        <taxon>Bacteria</taxon>
        <taxon>Bacillati</taxon>
        <taxon>Actinomycetota</taxon>
        <taxon>Thermoleophilia</taxon>
        <taxon>Solirubrobacterales</taxon>
        <taxon>Conexibacteraceae</taxon>
        <taxon>Conexibacter</taxon>
    </lineage>
</organism>
<keyword evidence="2" id="KW-1185">Reference proteome</keyword>
<dbReference type="Proteomes" id="UP001284601">
    <property type="component" value="Unassembled WGS sequence"/>
</dbReference>
<protein>
    <recommendedName>
        <fullName evidence="3">Glycosyl transferase</fullName>
    </recommendedName>
</protein>
<dbReference type="SUPFAM" id="SSF53756">
    <property type="entry name" value="UDP-Glycosyltransferase/glycogen phosphorylase"/>
    <property type="match status" value="1"/>
</dbReference>
<reference evidence="1 2" key="2">
    <citation type="submission" date="2023-10" db="EMBL/GenBank/DDBJ databases">
        <authorList>
            <person name="Han X.F."/>
        </authorList>
    </citation>
    <scope>NUCLEOTIDE SEQUENCE [LARGE SCALE GENOMIC DNA]</scope>
    <source>
        <strain evidence="1 2">KCTC 39840</strain>
    </source>
</reference>
<evidence type="ECO:0000313" key="2">
    <source>
        <dbReference type="Proteomes" id="UP001284601"/>
    </source>
</evidence>
<dbReference type="RefSeq" id="WP_318595774.1">
    <property type="nucleotide sequence ID" value="NZ_JAWSTH010000006.1"/>
</dbReference>
<comment type="caution">
    <text evidence="1">The sequence shown here is derived from an EMBL/GenBank/DDBJ whole genome shotgun (WGS) entry which is preliminary data.</text>
</comment>
<dbReference type="Gene3D" id="3.40.50.2000">
    <property type="entry name" value="Glycogen Phosphorylase B"/>
    <property type="match status" value="1"/>
</dbReference>
<proteinExistence type="predicted"/>
<dbReference type="EMBL" id="JAWSTH010000006">
    <property type="protein sequence ID" value="MDW5593512.1"/>
    <property type="molecule type" value="Genomic_DNA"/>
</dbReference>